<evidence type="ECO:0000256" key="2">
    <source>
        <dbReference type="ARBA" id="ARBA00005582"/>
    </source>
</evidence>
<evidence type="ECO:0000313" key="6">
    <source>
        <dbReference type="EMBL" id="GAA5040094.1"/>
    </source>
</evidence>
<keyword evidence="3" id="KW-0378">Hydrolase</keyword>
<dbReference type="SUPFAM" id="SSF55811">
    <property type="entry name" value="Nudix"/>
    <property type="match status" value="1"/>
</dbReference>
<protein>
    <recommendedName>
        <fullName evidence="5">Nudix hydrolase domain-containing protein</fullName>
    </recommendedName>
</protein>
<dbReference type="SUPFAM" id="SSF53335">
    <property type="entry name" value="S-adenosyl-L-methionine-dependent methyltransferases"/>
    <property type="match status" value="1"/>
</dbReference>
<dbReference type="PROSITE" id="PS51462">
    <property type="entry name" value="NUDIX"/>
    <property type="match status" value="1"/>
</dbReference>
<comment type="similarity">
    <text evidence="2">Belongs to the Nudix hydrolase family.</text>
</comment>
<dbReference type="CDD" id="cd04678">
    <property type="entry name" value="NUDIX_MTH2_Nudt15"/>
    <property type="match status" value="1"/>
</dbReference>
<proteinExistence type="inferred from homology"/>
<dbReference type="InterPro" id="IPR029063">
    <property type="entry name" value="SAM-dependent_MTases_sf"/>
</dbReference>
<dbReference type="Gene3D" id="3.90.79.10">
    <property type="entry name" value="Nucleoside Triphosphate Pyrophosphohydrolase"/>
    <property type="match status" value="1"/>
</dbReference>
<evidence type="ECO:0000256" key="1">
    <source>
        <dbReference type="ARBA" id="ARBA00001946"/>
    </source>
</evidence>
<dbReference type="InterPro" id="IPR015797">
    <property type="entry name" value="NUDIX_hydrolase-like_dom_sf"/>
</dbReference>
<dbReference type="InterPro" id="IPR041698">
    <property type="entry name" value="Methyltransf_25"/>
</dbReference>
<dbReference type="RefSeq" id="WP_345658859.1">
    <property type="nucleotide sequence ID" value="NZ_BAABKB010000075.1"/>
</dbReference>
<dbReference type="PRINTS" id="PR00502">
    <property type="entry name" value="NUDIXFAMILY"/>
</dbReference>
<evidence type="ECO:0000259" key="5">
    <source>
        <dbReference type="PROSITE" id="PS51462"/>
    </source>
</evidence>
<dbReference type="InterPro" id="IPR020476">
    <property type="entry name" value="Nudix_hydrolase"/>
</dbReference>
<reference evidence="7" key="1">
    <citation type="journal article" date="2019" name="Int. J. Syst. Evol. Microbiol.">
        <title>The Global Catalogue of Microorganisms (GCM) 10K type strain sequencing project: providing services to taxonomists for standard genome sequencing and annotation.</title>
        <authorList>
            <consortium name="The Broad Institute Genomics Platform"/>
            <consortium name="The Broad Institute Genome Sequencing Center for Infectious Disease"/>
            <person name="Wu L."/>
            <person name="Ma J."/>
        </authorList>
    </citation>
    <scope>NUCLEOTIDE SEQUENCE [LARGE SCALE GENOMIC DNA]</scope>
    <source>
        <strain evidence="7">JCM 18409</strain>
    </source>
</reference>
<dbReference type="Proteomes" id="UP001501759">
    <property type="component" value="Unassembled WGS sequence"/>
</dbReference>
<keyword evidence="7" id="KW-1185">Reference proteome</keyword>
<organism evidence="6 7">
    <name type="scientific">Streptomyces siamensis</name>
    <dbReference type="NCBI Taxonomy" id="1274986"/>
    <lineage>
        <taxon>Bacteria</taxon>
        <taxon>Bacillati</taxon>
        <taxon>Actinomycetota</taxon>
        <taxon>Actinomycetes</taxon>
        <taxon>Kitasatosporales</taxon>
        <taxon>Streptomycetaceae</taxon>
        <taxon>Streptomyces</taxon>
    </lineage>
</organism>
<evidence type="ECO:0000313" key="7">
    <source>
        <dbReference type="Proteomes" id="UP001501759"/>
    </source>
</evidence>
<comment type="caution">
    <text evidence="6">The sequence shown here is derived from an EMBL/GenBank/DDBJ whole genome shotgun (WGS) entry which is preliminary data.</text>
</comment>
<evidence type="ECO:0000256" key="4">
    <source>
        <dbReference type="SAM" id="MobiDB-lite"/>
    </source>
</evidence>
<dbReference type="PANTHER" id="PTHR43046:SF2">
    <property type="entry name" value="8-OXO-DGTP DIPHOSPHATASE-RELATED"/>
    <property type="match status" value="1"/>
</dbReference>
<dbReference type="InterPro" id="IPR000086">
    <property type="entry name" value="NUDIX_hydrolase_dom"/>
</dbReference>
<dbReference type="Gene3D" id="3.40.50.150">
    <property type="entry name" value="Vaccinia Virus protein VP39"/>
    <property type="match status" value="1"/>
</dbReference>
<name>A0ABP9JQ09_9ACTN</name>
<dbReference type="PROSITE" id="PS00893">
    <property type="entry name" value="NUDIX_BOX"/>
    <property type="match status" value="1"/>
</dbReference>
<dbReference type="CDD" id="cd02440">
    <property type="entry name" value="AdoMet_MTases"/>
    <property type="match status" value="1"/>
</dbReference>
<dbReference type="Pfam" id="PF13649">
    <property type="entry name" value="Methyltransf_25"/>
    <property type="match status" value="1"/>
</dbReference>
<comment type="cofactor">
    <cofactor evidence="1">
        <name>Mg(2+)</name>
        <dbReference type="ChEBI" id="CHEBI:18420"/>
    </cofactor>
</comment>
<accession>A0ABP9JQ09</accession>
<evidence type="ECO:0000256" key="3">
    <source>
        <dbReference type="ARBA" id="ARBA00022801"/>
    </source>
</evidence>
<gene>
    <name evidence="6" type="ORF">GCM10023335_90220</name>
</gene>
<dbReference type="PANTHER" id="PTHR43046">
    <property type="entry name" value="GDP-MANNOSE MANNOSYL HYDROLASE"/>
    <property type="match status" value="1"/>
</dbReference>
<dbReference type="InterPro" id="IPR020084">
    <property type="entry name" value="NUDIX_hydrolase_CS"/>
</dbReference>
<feature type="domain" description="Nudix hydrolase" evidence="5">
    <location>
        <begin position="279"/>
        <end position="406"/>
    </location>
</feature>
<dbReference type="EMBL" id="BAABKB010000075">
    <property type="protein sequence ID" value="GAA5040094.1"/>
    <property type="molecule type" value="Genomic_DNA"/>
</dbReference>
<feature type="region of interest" description="Disordered" evidence="4">
    <location>
        <begin position="1"/>
        <end position="28"/>
    </location>
</feature>
<sequence length="427" mass="45400">MDDRPRDTPSGGPLDTRTTPGAAFPSHGRCRTVDSAAVDAEAVNAEAWQAYGTHHLGRATVLAEVERIDWGIGTDAAPGAEVLGELAGRRVLDLGCGPARHAAHLVRAHGALVDAVDASASQIDRARARYGELPGLRLVLGDAVEHLRTAEPYDVIYSIHAVPYIDPHRLLPALAGALRPGGRLCFTVLHTNSAGTGPSTAVAARPETLRPAGGGDLTVRMWVLTPQAWEDLLVAHGLQVERVDVFDVPGADNHASYLLFQVRRPARRTSRPRTDKPPVAHAALGVGAILHGPDGLLLGRHRHGTWELPGGTVEPGESLEETVVRELAEETGLHARTADVRLLGTLLDHAGGVPRVTVGAVVSNWRGEPADQPGERVGDWRWWALDALPDGLFVCSAQILTAWRPGLPVDHTPAHTAYADPGGPVVR</sequence>
<dbReference type="Pfam" id="PF00293">
    <property type="entry name" value="NUDIX"/>
    <property type="match status" value="1"/>
</dbReference>